<feature type="domain" description="Histidine phosphotransferase ChpT C-terminal" evidence="1">
    <location>
        <begin position="79"/>
        <end position="193"/>
    </location>
</feature>
<dbReference type="Gene3D" id="3.30.565.10">
    <property type="entry name" value="Histidine kinase-like ATPase, C-terminal domain"/>
    <property type="match status" value="1"/>
</dbReference>
<comment type="caution">
    <text evidence="2">The sequence shown here is derived from an EMBL/GenBank/DDBJ whole genome shotgun (WGS) entry which is preliminary data.</text>
</comment>
<organism evidence="2 3">
    <name type="scientific">Ponticoccus litoralis</name>
    <dbReference type="NCBI Taxonomy" id="422297"/>
    <lineage>
        <taxon>Bacteria</taxon>
        <taxon>Pseudomonadati</taxon>
        <taxon>Pseudomonadota</taxon>
        <taxon>Alphaproteobacteria</taxon>
        <taxon>Rhodobacterales</taxon>
        <taxon>Roseobacteraceae</taxon>
        <taxon>Ponticoccus</taxon>
    </lineage>
</organism>
<evidence type="ECO:0000313" key="3">
    <source>
        <dbReference type="Proteomes" id="UP001428774"/>
    </source>
</evidence>
<keyword evidence="3" id="KW-1185">Reference proteome</keyword>
<evidence type="ECO:0000259" key="1">
    <source>
        <dbReference type="Pfam" id="PF10090"/>
    </source>
</evidence>
<dbReference type="EMBL" id="JBDNCH010000002">
    <property type="protein sequence ID" value="MEN9062918.1"/>
    <property type="molecule type" value="Genomic_DNA"/>
</dbReference>
<protein>
    <submittedName>
        <fullName evidence="2">Histidine phosphotransferase family protein</fullName>
    </submittedName>
</protein>
<name>A0AAW9SVC0_9RHOB</name>
<dbReference type="Pfam" id="PF10090">
    <property type="entry name" value="HPTransfase"/>
    <property type="match status" value="1"/>
</dbReference>
<dbReference type="AlphaFoldDB" id="A0AAW9SVC0"/>
<proteinExistence type="predicted"/>
<gene>
    <name evidence="2" type="ORF">ABFB10_19985</name>
</gene>
<dbReference type="InterPro" id="IPR018762">
    <property type="entry name" value="ChpT_C"/>
</dbReference>
<sequence length="201" mass="21857">MSLSTAHLATLVGSRLCHDLISPIGAIQNGLELLALSGGDASGPEMELIHESCGNATARIRFFRVAFGSAGSTQMMGRREVLSIFESLLKDSRTSVDWQIQADLPRAEVQLAFLAFLCCESALPQGGRVRFDRDAAGWSIGAEGPRLKVEQPLWDHLNGAAPLENPTPDRVHFVLLAVLAEDRDQKLLARLRDETLSIKIA</sequence>
<reference evidence="2 3" key="1">
    <citation type="submission" date="2024-05" db="EMBL/GenBank/DDBJ databases">
        <title>Genome sequence of Ponticoccus litoralis KCCM 90028.</title>
        <authorList>
            <person name="Kim J.M."/>
            <person name="Lee J.K."/>
            <person name="Choi B.J."/>
            <person name="Bayburt H."/>
            <person name="Baek J.H."/>
            <person name="Jeon C.O."/>
        </authorList>
    </citation>
    <scope>NUCLEOTIDE SEQUENCE [LARGE SCALE GENOMIC DNA]</scope>
    <source>
        <strain evidence="2 3">KCCM 90028</strain>
    </source>
</reference>
<dbReference type="Gene3D" id="1.10.287.130">
    <property type="match status" value="1"/>
</dbReference>
<dbReference type="InterPro" id="IPR036890">
    <property type="entry name" value="HATPase_C_sf"/>
</dbReference>
<dbReference type="Proteomes" id="UP001428774">
    <property type="component" value="Unassembled WGS sequence"/>
</dbReference>
<evidence type="ECO:0000313" key="2">
    <source>
        <dbReference type="EMBL" id="MEN9062918.1"/>
    </source>
</evidence>
<dbReference type="RefSeq" id="WP_347167848.1">
    <property type="nucleotide sequence ID" value="NZ_JBDNCH010000002.1"/>
</dbReference>
<accession>A0AAW9SVC0</accession>